<dbReference type="PROSITE" id="PS00955">
    <property type="entry name" value="IGP_DEHYDRATASE_2"/>
    <property type="match status" value="1"/>
</dbReference>
<proteinExistence type="inferred from homology"/>
<protein>
    <recommendedName>
        <fullName evidence="2 6">Imidazoleglycerol-phosphate dehydratase</fullName>
        <shortName evidence="6">IGPD</shortName>
        <ecNumber evidence="6">4.2.1.19</ecNumber>
    </recommendedName>
</protein>
<sequence>MREKEIIRRTKETDISLSIGLDNRGEPAIETGIPFMDHMLTACAHHGGFALRVAAEGDLDVDAHHLVEDLGIVMGAAIREAIGEGKGIVRFAHAAVPMDEALAEVVLDIGGRSYLVWNGEFNGNTVGGIDTTLFRHFFEGLCGRGGITAHIRYYGRNDHHMAEAIFKAFGIALGRAAAIDPAKSGVPSTKGTF</sequence>
<evidence type="ECO:0000256" key="5">
    <source>
        <dbReference type="ARBA" id="ARBA00023239"/>
    </source>
</evidence>
<dbReference type="Proteomes" id="UP000292580">
    <property type="component" value="Unassembled WGS sequence"/>
</dbReference>
<evidence type="ECO:0000313" key="8">
    <source>
        <dbReference type="Proteomes" id="UP000292580"/>
    </source>
</evidence>
<comment type="caution">
    <text evidence="7">The sequence shown here is derived from an EMBL/GenBank/DDBJ whole genome shotgun (WGS) entry which is preliminary data.</text>
</comment>
<dbReference type="EMBL" id="PGCL01000002">
    <property type="protein sequence ID" value="TAJ44607.1"/>
    <property type="molecule type" value="Genomic_DNA"/>
</dbReference>
<name>A0A483CUK7_9EURY</name>
<evidence type="ECO:0000256" key="4">
    <source>
        <dbReference type="ARBA" id="ARBA00023102"/>
    </source>
</evidence>
<accession>A0A483CUK7</accession>
<gene>
    <name evidence="6" type="primary">hisB</name>
    <name evidence="7" type="ORF">CUJ86_04680</name>
</gene>
<dbReference type="GO" id="GO:0004424">
    <property type="term" value="F:imidazoleglycerol-phosphate dehydratase activity"/>
    <property type="evidence" value="ECO:0007669"/>
    <property type="project" value="UniProtKB-UniRule"/>
</dbReference>
<keyword evidence="3 6" id="KW-0028">Amino-acid biosynthesis</keyword>
<organism evidence="7 8">
    <name type="scientific">Methanofollis fontis</name>
    <dbReference type="NCBI Taxonomy" id="2052832"/>
    <lineage>
        <taxon>Archaea</taxon>
        <taxon>Methanobacteriati</taxon>
        <taxon>Methanobacteriota</taxon>
        <taxon>Stenosarchaea group</taxon>
        <taxon>Methanomicrobia</taxon>
        <taxon>Methanomicrobiales</taxon>
        <taxon>Methanomicrobiaceae</taxon>
        <taxon>Methanofollis</taxon>
    </lineage>
</organism>
<comment type="pathway">
    <text evidence="1 6">Amino-acid biosynthesis; L-histidine biosynthesis; L-histidine from 5-phospho-alpha-D-ribose 1-diphosphate: step 6/9.</text>
</comment>
<keyword evidence="8" id="KW-1185">Reference proteome</keyword>
<evidence type="ECO:0000256" key="3">
    <source>
        <dbReference type="ARBA" id="ARBA00022605"/>
    </source>
</evidence>
<dbReference type="Pfam" id="PF00475">
    <property type="entry name" value="IGPD"/>
    <property type="match status" value="1"/>
</dbReference>
<dbReference type="HAMAP" id="MF_00076">
    <property type="entry name" value="HisB"/>
    <property type="match status" value="1"/>
</dbReference>
<evidence type="ECO:0000256" key="6">
    <source>
        <dbReference type="HAMAP-Rule" id="MF_00076"/>
    </source>
</evidence>
<comment type="subcellular location">
    <subcellularLocation>
        <location evidence="6">Cytoplasm</location>
    </subcellularLocation>
</comment>
<dbReference type="UniPathway" id="UPA00031">
    <property type="reaction ID" value="UER00011"/>
</dbReference>
<evidence type="ECO:0000256" key="2">
    <source>
        <dbReference type="ARBA" id="ARBA00016664"/>
    </source>
</evidence>
<dbReference type="InterPro" id="IPR000807">
    <property type="entry name" value="ImidazoleglycerolP_deHydtase"/>
</dbReference>
<dbReference type="EC" id="4.2.1.19" evidence="6"/>
<dbReference type="FunFam" id="3.30.230.40:FF:000001">
    <property type="entry name" value="Imidazoleglycerol-phosphate dehydratase HisB"/>
    <property type="match status" value="1"/>
</dbReference>
<dbReference type="PANTHER" id="PTHR23133">
    <property type="entry name" value="IMIDAZOLEGLYCEROL-PHOSPHATE DEHYDRATASE HIS7"/>
    <property type="match status" value="1"/>
</dbReference>
<dbReference type="InterPro" id="IPR038494">
    <property type="entry name" value="IGPD_sf"/>
</dbReference>
<dbReference type="GO" id="GO:0005737">
    <property type="term" value="C:cytoplasm"/>
    <property type="evidence" value="ECO:0007669"/>
    <property type="project" value="UniProtKB-SubCell"/>
</dbReference>
<evidence type="ECO:0000256" key="1">
    <source>
        <dbReference type="ARBA" id="ARBA00005047"/>
    </source>
</evidence>
<dbReference type="PANTHER" id="PTHR23133:SF2">
    <property type="entry name" value="IMIDAZOLEGLYCEROL-PHOSPHATE DEHYDRATASE"/>
    <property type="match status" value="1"/>
</dbReference>
<dbReference type="InterPro" id="IPR020568">
    <property type="entry name" value="Ribosomal_Su5_D2-typ_SF"/>
</dbReference>
<keyword evidence="4 6" id="KW-0368">Histidine biosynthesis</keyword>
<dbReference type="PROSITE" id="PS00954">
    <property type="entry name" value="IGP_DEHYDRATASE_1"/>
    <property type="match status" value="1"/>
</dbReference>
<comment type="catalytic activity">
    <reaction evidence="6">
        <text>D-erythro-1-(imidazol-4-yl)glycerol 3-phosphate = 3-(imidazol-4-yl)-2-oxopropyl phosphate + H2O</text>
        <dbReference type="Rhea" id="RHEA:11040"/>
        <dbReference type="ChEBI" id="CHEBI:15377"/>
        <dbReference type="ChEBI" id="CHEBI:57766"/>
        <dbReference type="ChEBI" id="CHEBI:58278"/>
        <dbReference type="EC" id="4.2.1.19"/>
    </reaction>
</comment>
<dbReference type="CDD" id="cd07914">
    <property type="entry name" value="IGPD"/>
    <property type="match status" value="1"/>
</dbReference>
<dbReference type="Gene3D" id="3.30.230.40">
    <property type="entry name" value="Imidazole glycerol phosphate dehydratase, domain 1"/>
    <property type="match status" value="2"/>
</dbReference>
<dbReference type="NCBIfam" id="NF002111">
    <property type="entry name" value="PRK00951.2-1"/>
    <property type="match status" value="1"/>
</dbReference>
<dbReference type="OrthoDB" id="103579at2157"/>
<dbReference type="SUPFAM" id="SSF54211">
    <property type="entry name" value="Ribosomal protein S5 domain 2-like"/>
    <property type="match status" value="2"/>
</dbReference>
<dbReference type="RefSeq" id="WP_130646402.1">
    <property type="nucleotide sequence ID" value="NZ_PGCL01000002.1"/>
</dbReference>
<dbReference type="FunFam" id="3.30.230.40:FF:000003">
    <property type="entry name" value="Imidazoleglycerol-phosphate dehydratase HisB"/>
    <property type="match status" value="1"/>
</dbReference>
<keyword evidence="6" id="KW-0963">Cytoplasm</keyword>
<dbReference type="InterPro" id="IPR020565">
    <property type="entry name" value="ImidazoleglycerP_deHydtase_CS"/>
</dbReference>
<keyword evidence="5 6" id="KW-0456">Lyase</keyword>
<dbReference type="AlphaFoldDB" id="A0A483CUK7"/>
<evidence type="ECO:0000313" key="7">
    <source>
        <dbReference type="EMBL" id="TAJ44607.1"/>
    </source>
</evidence>
<dbReference type="NCBIfam" id="NF002114">
    <property type="entry name" value="PRK00951.2-4"/>
    <property type="match status" value="1"/>
</dbReference>
<dbReference type="GO" id="GO:0000105">
    <property type="term" value="P:L-histidine biosynthetic process"/>
    <property type="evidence" value="ECO:0007669"/>
    <property type="project" value="UniProtKB-UniRule"/>
</dbReference>
<comment type="similarity">
    <text evidence="6">Belongs to the imidazoleglycerol-phosphate dehydratase family.</text>
</comment>
<reference evidence="7 8" key="1">
    <citation type="submission" date="2017-11" db="EMBL/GenBank/DDBJ databases">
        <title>Isolation and Characterization of Methanofollis Species from Methane Seep Offshore SW Taiwan.</title>
        <authorList>
            <person name="Teng N.-H."/>
            <person name="Lai M.-C."/>
            <person name="Chen S.-C."/>
        </authorList>
    </citation>
    <scope>NUCLEOTIDE SEQUENCE [LARGE SCALE GENOMIC DNA]</scope>
    <source>
        <strain evidence="7 8">FWC-SCC2</strain>
    </source>
</reference>